<keyword evidence="7 11" id="KW-0521">NADP</keyword>
<protein>
    <recommendedName>
        <fullName evidence="11">Isopentenyl-diphosphate delta-isomerase</fullName>
        <shortName evidence="11">IPP isomerase</shortName>
        <ecNumber evidence="11">5.3.3.2</ecNumber>
    </recommendedName>
    <alternativeName>
        <fullName evidence="11">Isopentenyl diphosphate:dimethylallyl diphosphate isomerase</fullName>
    </alternativeName>
    <alternativeName>
        <fullName evidence="11">Isopentenyl pyrophosphate isomerase</fullName>
    </alternativeName>
    <alternativeName>
        <fullName evidence="11">Type 2 isopentenyl diphosphate isomerase</fullName>
        <shortName evidence="11">IDI-2</shortName>
    </alternativeName>
</protein>
<evidence type="ECO:0000256" key="2">
    <source>
        <dbReference type="ARBA" id="ARBA00022490"/>
    </source>
</evidence>
<evidence type="ECO:0000313" key="14">
    <source>
        <dbReference type="Proteomes" id="UP001595539"/>
    </source>
</evidence>
<feature type="binding site" evidence="11">
    <location>
        <position position="174"/>
    </location>
    <ligand>
        <name>Mg(2+)</name>
        <dbReference type="ChEBI" id="CHEBI:18420"/>
    </ligand>
</feature>
<comment type="subcellular location">
    <subcellularLocation>
        <location evidence="11">Cytoplasm</location>
    </subcellularLocation>
</comment>
<feature type="binding site" evidence="11">
    <location>
        <begin position="79"/>
        <end position="81"/>
    </location>
    <ligand>
        <name>FMN</name>
        <dbReference type="ChEBI" id="CHEBI:58210"/>
    </ligand>
</feature>
<evidence type="ECO:0000256" key="7">
    <source>
        <dbReference type="ARBA" id="ARBA00022857"/>
    </source>
</evidence>
<evidence type="ECO:0000256" key="8">
    <source>
        <dbReference type="ARBA" id="ARBA00023229"/>
    </source>
</evidence>
<proteinExistence type="inferred from homology"/>
<evidence type="ECO:0000256" key="10">
    <source>
        <dbReference type="ARBA" id="ARBA00025810"/>
    </source>
</evidence>
<comment type="cofactor">
    <cofactor evidence="1 11">
        <name>FMN</name>
        <dbReference type="ChEBI" id="CHEBI:58210"/>
    </cofactor>
</comment>
<feature type="binding site" evidence="11">
    <location>
        <position position="109"/>
    </location>
    <ligand>
        <name>FMN</name>
        <dbReference type="ChEBI" id="CHEBI:58210"/>
    </ligand>
</feature>
<dbReference type="InterPro" id="IPR011179">
    <property type="entry name" value="IPdP_isomerase"/>
</dbReference>
<feature type="binding site" evidence="11">
    <location>
        <position position="205"/>
    </location>
    <ligand>
        <name>FMN</name>
        <dbReference type="ChEBI" id="CHEBI:58210"/>
    </ligand>
</feature>
<reference evidence="14" key="1">
    <citation type="journal article" date="2019" name="Int. J. Syst. Evol. Microbiol.">
        <title>The Global Catalogue of Microorganisms (GCM) 10K type strain sequencing project: providing services to taxonomists for standard genome sequencing and annotation.</title>
        <authorList>
            <consortium name="The Broad Institute Genomics Platform"/>
            <consortium name="The Broad Institute Genome Sequencing Center for Infectious Disease"/>
            <person name="Wu L."/>
            <person name="Ma J."/>
        </authorList>
    </citation>
    <scope>NUCLEOTIDE SEQUENCE [LARGE SCALE GENOMIC DNA]</scope>
    <source>
        <strain evidence="14">KCTC 42473</strain>
    </source>
</reference>
<dbReference type="EMBL" id="JBHRXY010000013">
    <property type="protein sequence ID" value="MFC3630707.1"/>
    <property type="molecule type" value="Genomic_DNA"/>
</dbReference>
<feature type="domain" description="FMN-dependent dehydrogenase" evidence="12">
    <location>
        <begin position="190"/>
        <end position="351"/>
    </location>
</feature>
<accession>A0ABV7U756</accession>
<evidence type="ECO:0000256" key="9">
    <source>
        <dbReference type="ARBA" id="ARBA00023235"/>
    </source>
</evidence>
<comment type="catalytic activity">
    <reaction evidence="11">
        <text>isopentenyl diphosphate = dimethylallyl diphosphate</text>
        <dbReference type="Rhea" id="RHEA:23284"/>
        <dbReference type="ChEBI" id="CHEBI:57623"/>
        <dbReference type="ChEBI" id="CHEBI:128769"/>
        <dbReference type="EC" id="5.3.3.2"/>
    </reaction>
</comment>
<evidence type="ECO:0000256" key="4">
    <source>
        <dbReference type="ARBA" id="ARBA00022643"/>
    </source>
</evidence>
<comment type="caution">
    <text evidence="11">Lacks conserved residue(s) required for the propagation of feature annotation.</text>
</comment>
<dbReference type="RefSeq" id="WP_377762626.1">
    <property type="nucleotide sequence ID" value="NZ_JBHRXY010000013.1"/>
</dbReference>
<gene>
    <name evidence="11 13" type="primary">fni</name>
    <name evidence="13" type="ORF">ACFOM8_14760</name>
</gene>
<evidence type="ECO:0000256" key="1">
    <source>
        <dbReference type="ARBA" id="ARBA00001917"/>
    </source>
</evidence>
<evidence type="ECO:0000256" key="3">
    <source>
        <dbReference type="ARBA" id="ARBA00022630"/>
    </source>
</evidence>
<keyword evidence="2 11" id="KW-0963">Cytoplasm</keyword>
<comment type="cofactor">
    <cofactor evidence="11">
        <name>Mg(2+)</name>
        <dbReference type="ChEBI" id="CHEBI:18420"/>
    </cofactor>
</comment>
<evidence type="ECO:0000256" key="6">
    <source>
        <dbReference type="ARBA" id="ARBA00022842"/>
    </source>
</evidence>
<dbReference type="NCBIfam" id="TIGR02151">
    <property type="entry name" value="IPP_isom_2"/>
    <property type="match status" value="1"/>
</dbReference>
<dbReference type="Gene3D" id="3.20.20.70">
    <property type="entry name" value="Aldolase class I"/>
    <property type="match status" value="1"/>
</dbReference>
<dbReference type="CDD" id="cd02811">
    <property type="entry name" value="IDI-2_FMN"/>
    <property type="match status" value="1"/>
</dbReference>
<feature type="binding site" evidence="11">
    <location>
        <begin position="306"/>
        <end position="307"/>
    </location>
    <ligand>
        <name>FMN</name>
        <dbReference type="ChEBI" id="CHEBI:58210"/>
    </ligand>
</feature>
<feature type="binding site" evidence="11">
    <location>
        <position position="138"/>
    </location>
    <ligand>
        <name>FMN</name>
        <dbReference type="ChEBI" id="CHEBI:58210"/>
    </ligand>
</feature>
<comment type="similarity">
    <text evidence="11">Belongs to the IPP isomerase type 2 family.</text>
</comment>
<keyword evidence="5 11" id="KW-0479">Metal-binding</keyword>
<organism evidence="13 14">
    <name type="scientific">Paracoccus angustae</name>
    <dbReference type="NCBI Taxonomy" id="1671480"/>
    <lineage>
        <taxon>Bacteria</taxon>
        <taxon>Pseudomonadati</taxon>
        <taxon>Pseudomonadota</taxon>
        <taxon>Alphaproteobacteria</taxon>
        <taxon>Rhodobacterales</taxon>
        <taxon>Paracoccaceae</taxon>
        <taxon>Paracoccus</taxon>
    </lineage>
</organism>
<comment type="caution">
    <text evidence="13">The sequence shown here is derived from an EMBL/GenBank/DDBJ whole genome shotgun (WGS) entry which is preliminary data.</text>
</comment>
<dbReference type="EC" id="5.3.3.2" evidence="11"/>
<evidence type="ECO:0000256" key="11">
    <source>
        <dbReference type="HAMAP-Rule" id="MF_00354"/>
    </source>
</evidence>
<dbReference type="GO" id="GO:0004452">
    <property type="term" value="F:isopentenyl-diphosphate delta-isomerase activity"/>
    <property type="evidence" value="ECO:0007669"/>
    <property type="project" value="UniProtKB-EC"/>
</dbReference>
<dbReference type="PANTHER" id="PTHR43665:SF1">
    <property type="entry name" value="ISOPENTENYL-DIPHOSPHATE DELTA-ISOMERASE"/>
    <property type="match status" value="1"/>
</dbReference>
<dbReference type="InterPro" id="IPR000262">
    <property type="entry name" value="FMN-dep_DH"/>
</dbReference>
<keyword evidence="4 11" id="KW-0288">FMN</keyword>
<dbReference type="SUPFAM" id="SSF51395">
    <property type="entry name" value="FMN-linked oxidoreductases"/>
    <property type="match status" value="1"/>
</dbReference>
<evidence type="ECO:0000256" key="5">
    <source>
        <dbReference type="ARBA" id="ARBA00022723"/>
    </source>
</evidence>
<keyword evidence="9 11" id="KW-0413">Isomerase</keyword>
<feature type="binding site" evidence="11">
    <location>
        <begin position="21"/>
        <end position="22"/>
    </location>
    <ligand>
        <name>substrate</name>
    </ligand>
</feature>
<keyword evidence="3 11" id="KW-0285">Flavoprotein</keyword>
<keyword evidence="8 11" id="KW-0414">Isoprene biosynthesis</keyword>
<dbReference type="InterPro" id="IPR013785">
    <property type="entry name" value="Aldolase_TIM"/>
</dbReference>
<dbReference type="HAMAP" id="MF_00354">
    <property type="entry name" value="Idi_2"/>
    <property type="match status" value="1"/>
</dbReference>
<keyword evidence="14" id="KW-1185">Reference proteome</keyword>
<comment type="function">
    <text evidence="11">Involved in the biosynthesis of isoprenoids. Catalyzes the 1,3-allylic rearrangement of the homoallylic substrate isopentenyl (IPP) to its allylic isomer, dimethylallyl diphosphate (DMAPP).</text>
</comment>
<feature type="binding site" evidence="11">
    <location>
        <position position="235"/>
    </location>
    <ligand>
        <name>FMN</name>
        <dbReference type="ChEBI" id="CHEBI:58210"/>
    </ligand>
</feature>
<feature type="binding site" evidence="11">
    <location>
        <begin position="109"/>
        <end position="111"/>
    </location>
    <ligand>
        <name>substrate</name>
    </ligand>
</feature>
<name>A0ABV7U756_9RHOB</name>
<evidence type="ECO:0000313" key="13">
    <source>
        <dbReference type="EMBL" id="MFC3630707.1"/>
    </source>
</evidence>
<sequence length="368" mass="37555">MTHPDPSLGKDDTSDLTLTSRKEQHLDVVLAGQAGATVTTGLESVAFEHVALPEVSWHDVDLSTEFLGHRIGAPVMIGSMTGGPSRAGAINRTLAQVCQGLRLPLAVGSQRVMIEGGAAAGLDRSLRSLAPDIPILANFGAAQLNRGFGRDQALRAVEAIGANALILHLNPLQEAVQAEGDRDWRGLTAKIGALARGLPVPVVVKEVGAGLSGTVVGRLADEGVTIFDVAGAGGTDWARVEAARAPDRASAQVAACFAGWGIPTADAIRAARRTAPQATIIGSGGIVTGLDAARAIRLGADLVSLAGAVLTSALGGPEALERQLDVVLKQLRTACFCTGSADLAALRRAALVSRDPAATSATTPRPAG</sequence>
<comment type="subunit">
    <text evidence="10 11">Homooctamer. Dimer of tetramers.</text>
</comment>
<evidence type="ECO:0000259" key="12">
    <source>
        <dbReference type="Pfam" id="PF01070"/>
    </source>
</evidence>
<dbReference type="Proteomes" id="UP001595539">
    <property type="component" value="Unassembled WGS sequence"/>
</dbReference>
<keyword evidence="6 11" id="KW-0460">Magnesium</keyword>
<dbReference type="PIRSF" id="PIRSF003314">
    <property type="entry name" value="IPP_isomerase"/>
    <property type="match status" value="1"/>
</dbReference>
<comment type="cofactor">
    <cofactor evidence="11">
        <name>NADPH</name>
        <dbReference type="ChEBI" id="CHEBI:57783"/>
    </cofactor>
</comment>
<feature type="binding site" evidence="11">
    <location>
        <position position="173"/>
    </location>
    <ligand>
        <name>substrate</name>
    </ligand>
</feature>
<dbReference type="Pfam" id="PF01070">
    <property type="entry name" value="FMN_dh"/>
    <property type="match status" value="1"/>
</dbReference>
<dbReference type="PANTHER" id="PTHR43665">
    <property type="entry name" value="ISOPENTENYL-DIPHOSPHATE DELTA-ISOMERASE"/>
    <property type="match status" value="1"/>
</dbReference>